<evidence type="ECO:0000259" key="8">
    <source>
        <dbReference type="Pfam" id="PF05504"/>
    </source>
</evidence>
<dbReference type="InterPro" id="IPR046953">
    <property type="entry name" value="Spore_GerAC-like_C"/>
</dbReference>
<organism evidence="10 11">
    <name type="scientific">Fervidicella metallireducens AeB</name>
    <dbReference type="NCBI Taxonomy" id="1403537"/>
    <lineage>
        <taxon>Bacteria</taxon>
        <taxon>Bacillati</taxon>
        <taxon>Bacillota</taxon>
        <taxon>Clostridia</taxon>
        <taxon>Eubacteriales</taxon>
        <taxon>Clostridiaceae</taxon>
        <taxon>Fervidicella</taxon>
    </lineage>
</organism>
<dbReference type="PANTHER" id="PTHR35789">
    <property type="entry name" value="SPORE GERMINATION PROTEIN B3"/>
    <property type="match status" value="1"/>
</dbReference>
<sequence>MKVKGGYLSLILILTVVFTGCWDMREIDQRAIVDVVAADSLVTGGEKDKNVNNAYFENQPKKVKYILQAISPGKIAKGDPKPYTRVEGNGISIADAIKRISEKFGNFPFYPHANVYIFGEKLISNREVFKGVIDDLERYPQFNRQMRIVVAKGSINDILDSNVKIENLLGAYIKTIVDNSQKLGNSISVKAGDLLIGLRNEGKAVIPCIKKEKDDIVSDKIALIKDYNLLTYMDKKYVRGFLCLNNKLEKGRKVIVSGDKYISYAIVSSKRRIWLTDKENLKYTIAVEMEGDIYQYRFNDKLIGSDKIEEIKVKLEESMKKELEDTIRYFQKDVGVDYLGIGEYTKKYHYDLYKKYQNNWDEMFKKAEFDFDVEMYIRRVGPAR</sequence>
<evidence type="ECO:0000256" key="4">
    <source>
        <dbReference type="ARBA" id="ARBA00022729"/>
    </source>
</evidence>
<dbReference type="GO" id="GO:0016020">
    <property type="term" value="C:membrane"/>
    <property type="evidence" value="ECO:0007669"/>
    <property type="project" value="UniProtKB-SubCell"/>
</dbReference>
<keyword evidence="7" id="KW-0449">Lipoprotein</keyword>
<evidence type="ECO:0000256" key="1">
    <source>
        <dbReference type="ARBA" id="ARBA00004635"/>
    </source>
</evidence>
<dbReference type="EMBL" id="AZQP01000001">
    <property type="protein sequence ID" value="EYE89874.1"/>
    <property type="molecule type" value="Genomic_DNA"/>
</dbReference>
<feature type="domain" description="Spore germination GerAC-like C-terminal" evidence="8">
    <location>
        <begin position="220"/>
        <end position="381"/>
    </location>
</feature>
<keyword evidence="11" id="KW-1185">Reference proteome</keyword>
<dbReference type="PANTHER" id="PTHR35789:SF1">
    <property type="entry name" value="SPORE GERMINATION PROTEIN B3"/>
    <property type="match status" value="1"/>
</dbReference>
<protein>
    <recommendedName>
        <fullName evidence="12">Spore germination protein</fullName>
    </recommendedName>
</protein>
<dbReference type="Pfam" id="PF05504">
    <property type="entry name" value="Spore_GerAC"/>
    <property type="match status" value="1"/>
</dbReference>
<dbReference type="GO" id="GO:0009847">
    <property type="term" value="P:spore germination"/>
    <property type="evidence" value="ECO:0007669"/>
    <property type="project" value="InterPro"/>
</dbReference>
<dbReference type="InterPro" id="IPR008844">
    <property type="entry name" value="Spore_GerAC-like"/>
</dbReference>
<evidence type="ECO:0000256" key="6">
    <source>
        <dbReference type="ARBA" id="ARBA00023139"/>
    </source>
</evidence>
<comment type="caution">
    <text evidence="10">The sequence shown here is derived from an EMBL/GenBank/DDBJ whole genome shotgun (WGS) entry which is preliminary data.</text>
</comment>
<keyword evidence="5" id="KW-0472">Membrane</keyword>
<feature type="domain" description="Spore germination protein N-terminal" evidence="9">
    <location>
        <begin position="23"/>
        <end position="210"/>
    </location>
</feature>
<evidence type="ECO:0000259" key="9">
    <source>
        <dbReference type="Pfam" id="PF25198"/>
    </source>
</evidence>
<keyword evidence="6" id="KW-0564">Palmitate</keyword>
<dbReference type="PROSITE" id="PS51257">
    <property type="entry name" value="PROKAR_LIPOPROTEIN"/>
    <property type="match status" value="1"/>
</dbReference>
<comment type="subcellular location">
    <subcellularLocation>
        <location evidence="1">Membrane</location>
        <topology evidence="1">Lipid-anchor</topology>
    </subcellularLocation>
</comment>
<evidence type="ECO:0000256" key="5">
    <source>
        <dbReference type="ARBA" id="ARBA00023136"/>
    </source>
</evidence>
<dbReference type="InterPro" id="IPR038501">
    <property type="entry name" value="Spore_GerAC_C_sf"/>
</dbReference>
<keyword evidence="4" id="KW-0732">Signal</keyword>
<keyword evidence="3" id="KW-0309">Germination</keyword>
<dbReference type="OrthoDB" id="2569624at2"/>
<dbReference type="STRING" id="1403537.Q428_00385"/>
<dbReference type="AlphaFoldDB" id="A0A017RZP5"/>
<dbReference type="NCBIfam" id="TIGR02887">
    <property type="entry name" value="spore_ger_x_C"/>
    <property type="match status" value="1"/>
</dbReference>
<comment type="similarity">
    <text evidence="2">Belongs to the GerABKC lipoprotein family.</text>
</comment>
<proteinExistence type="inferred from homology"/>
<dbReference type="Pfam" id="PF25198">
    <property type="entry name" value="Spore_GerAC_N"/>
    <property type="match status" value="1"/>
</dbReference>
<reference evidence="10 11" key="1">
    <citation type="journal article" date="2014" name="Genome Announc.">
        <title>Draft Genome Sequence of Fervidicella metallireducens Strain AeBT, an Iron-Reducing Thermoanaerobe from the Great Artesian Basin.</title>
        <authorList>
            <person name="Patel B.K."/>
        </authorList>
    </citation>
    <scope>NUCLEOTIDE SEQUENCE [LARGE SCALE GENOMIC DNA]</scope>
    <source>
        <strain evidence="10 11">AeB</strain>
    </source>
</reference>
<evidence type="ECO:0000256" key="2">
    <source>
        <dbReference type="ARBA" id="ARBA00007886"/>
    </source>
</evidence>
<gene>
    <name evidence="10" type="ORF">Q428_00385</name>
</gene>
<accession>A0A017RZP5</accession>
<name>A0A017RZP5_9CLOT</name>
<dbReference type="RefSeq" id="WP_035377136.1">
    <property type="nucleotide sequence ID" value="NZ_AZQP01000001.1"/>
</dbReference>
<evidence type="ECO:0000256" key="7">
    <source>
        <dbReference type="ARBA" id="ARBA00023288"/>
    </source>
</evidence>
<evidence type="ECO:0000313" key="10">
    <source>
        <dbReference type="EMBL" id="EYE89874.1"/>
    </source>
</evidence>
<evidence type="ECO:0000256" key="3">
    <source>
        <dbReference type="ARBA" id="ARBA00022544"/>
    </source>
</evidence>
<dbReference type="Proteomes" id="UP000019681">
    <property type="component" value="Unassembled WGS sequence"/>
</dbReference>
<dbReference type="Gene3D" id="3.30.300.210">
    <property type="entry name" value="Nutrient germinant receptor protein C, domain 3"/>
    <property type="match status" value="1"/>
</dbReference>
<dbReference type="InterPro" id="IPR057336">
    <property type="entry name" value="GerAC_N"/>
</dbReference>
<evidence type="ECO:0008006" key="12">
    <source>
        <dbReference type="Google" id="ProtNLM"/>
    </source>
</evidence>
<evidence type="ECO:0000313" key="11">
    <source>
        <dbReference type="Proteomes" id="UP000019681"/>
    </source>
</evidence>